<dbReference type="RefSeq" id="WP_114026596.1">
    <property type="nucleotide sequence ID" value="NZ_QOIL01000001.1"/>
</dbReference>
<dbReference type="InterPro" id="IPR050366">
    <property type="entry name" value="BP-dependent_transpt_permease"/>
</dbReference>
<feature type="region of interest" description="Disordered" evidence="8">
    <location>
        <begin position="1"/>
        <end position="32"/>
    </location>
</feature>
<evidence type="ECO:0000256" key="2">
    <source>
        <dbReference type="ARBA" id="ARBA00022448"/>
    </source>
</evidence>
<evidence type="ECO:0000256" key="7">
    <source>
        <dbReference type="RuleBase" id="RU363032"/>
    </source>
</evidence>
<evidence type="ECO:0000256" key="1">
    <source>
        <dbReference type="ARBA" id="ARBA00004651"/>
    </source>
</evidence>
<feature type="transmembrane region" description="Helical" evidence="7">
    <location>
        <begin position="169"/>
        <end position="194"/>
    </location>
</feature>
<dbReference type="PANTHER" id="PTHR43386">
    <property type="entry name" value="OLIGOPEPTIDE TRANSPORT SYSTEM PERMEASE PROTEIN APPC"/>
    <property type="match status" value="1"/>
</dbReference>
<comment type="subcellular location">
    <subcellularLocation>
        <location evidence="1 7">Cell membrane</location>
        <topology evidence="1 7">Multi-pass membrane protein</topology>
    </subcellularLocation>
</comment>
<dbReference type="Gene3D" id="1.10.3720.10">
    <property type="entry name" value="MetI-like"/>
    <property type="match status" value="1"/>
</dbReference>
<accession>A0A367FT97</accession>
<dbReference type="GO" id="GO:0005886">
    <property type="term" value="C:plasma membrane"/>
    <property type="evidence" value="ECO:0007669"/>
    <property type="project" value="UniProtKB-SubCell"/>
</dbReference>
<keyword evidence="6 7" id="KW-0472">Membrane</keyword>
<keyword evidence="11" id="KW-1185">Reference proteome</keyword>
<evidence type="ECO:0000256" key="3">
    <source>
        <dbReference type="ARBA" id="ARBA00022475"/>
    </source>
</evidence>
<keyword evidence="3" id="KW-1003">Cell membrane</keyword>
<dbReference type="CDD" id="cd06261">
    <property type="entry name" value="TM_PBP2"/>
    <property type="match status" value="1"/>
</dbReference>
<evidence type="ECO:0000313" key="11">
    <source>
        <dbReference type="Proteomes" id="UP000253094"/>
    </source>
</evidence>
<evidence type="ECO:0000256" key="5">
    <source>
        <dbReference type="ARBA" id="ARBA00022989"/>
    </source>
</evidence>
<protein>
    <submittedName>
        <fullName evidence="10">ABC transporter permease</fullName>
    </submittedName>
</protein>
<dbReference type="Proteomes" id="UP000253094">
    <property type="component" value="Unassembled WGS sequence"/>
</dbReference>
<reference evidence="10 11" key="1">
    <citation type="submission" date="2018-06" db="EMBL/GenBank/DDBJ databases">
        <title>Sphaerisporangium craniellae sp. nov., isolated from a marine sponge in the South China Sea.</title>
        <authorList>
            <person name="Li L."/>
        </authorList>
    </citation>
    <scope>NUCLEOTIDE SEQUENCE [LARGE SCALE GENOMIC DNA]</scope>
    <source>
        <strain evidence="10 11">CCTCC AA 208026</strain>
    </source>
</reference>
<comment type="caution">
    <text evidence="10">The sequence shown here is derived from an EMBL/GenBank/DDBJ whole genome shotgun (WGS) entry which is preliminary data.</text>
</comment>
<keyword evidence="4 7" id="KW-0812">Transmembrane</keyword>
<feature type="compositionally biased region" description="Low complexity" evidence="8">
    <location>
        <begin position="22"/>
        <end position="32"/>
    </location>
</feature>
<dbReference type="AlphaFoldDB" id="A0A367FT97"/>
<feature type="transmembrane region" description="Helical" evidence="7">
    <location>
        <begin position="206"/>
        <end position="225"/>
    </location>
</feature>
<evidence type="ECO:0000256" key="8">
    <source>
        <dbReference type="SAM" id="MobiDB-lite"/>
    </source>
</evidence>
<evidence type="ECO:0000259" key="9">
    <source>
        <dbReference type="PROSITE" id="PS50928"/>
    </source>
</evidence>
<organism evidence="10 11">
    <name type="scientific">Sphaerisporangium album</name>
    <dbReference type="NCBI Taxonomy" id="509200"/>
    <lineage>
        <taxon>Bacteria</taxon>
        <taxon>Bacillati</taxon>
        <taxon>Actinomycetota</taxon>
        <taxon>Actinomycetes</taxon>
        <taxon>Streptosporangiales</taxon>
        <taxon>Streptosporangiaceae</taxon>
        <taxon>Sphaerisporangium</taxon>
    </lineage>
</organism>
<evidence type="ECO:0000256" key="6">
    <source>
        <dbReference type="ARBA" id="ARBA00023136"/>
    </source>
</evidence>
<dbReference type="InterPro" id="IPR025966">
    <property type="entry name" value="OppC_N"/>
</dbReference>
<evidence type="ECO:0000256" key="4">
    <source>
        <dbReference type="ARBA" id="ARBA00022692"/>
    </source>
</evidence>
<name>A0A367FT97_9ACTN</name>
<dbReference type="PANTHER" id="PTHR43386:SF1">
    <property type="entry name" value="D,D-DIPEPTIDE TRANSPORT SYSTEM PERMEASE PROTEIN DDPC-RELATED"/>
    <property type="match status" value="1"/>
</dbReference>
<feature type="transmembrane region" description="Helical" evidence="7">
    <location>
        <begin position="53"/>
        <end position="77"/>
    </location>
</feature>
<keyword evidence="2 7" id="KW-0813">Transport</keyword>
<feature type="transmembrane region" description="Helical" evidence="7">
    <location>
        <begin position="134"/>
        <end position="157"/>
    </location>
</feature>
<sequence>MTLPSQATTGTGAGDGDSVGRAPSPAAEAGGSALVGRSPAQLMWRRFRRDRTGVVSACIVAFYFLVALLAPVISWLYGKDPYTTYGQNVPGLLNPYGYPIAPNGGVSGDFWFGLEPGLGRDVFMQLVYGIRTSLSIAIIVTIVTTFIGVVMGIWSGYAGGKTDYVIGRIIDTLLAFPSQLFLIVFLPVVEAAFVSPDEETPVWLRYVSICVVLTVLGWATISRLLRSQVLSLREREFIEAAKVTGASPRRIIFKELLPNLWTPIIIQSTLALPLYVGAEAGLGFLGVGMTEPTPDWGRMFLVGSNVYHQDITYLVFPGVSMVIFVVAFNLLGDSLRDAFDPKTRR</sequence>
<dbReference type="InterPro" id="IPR000515">
    <property type="entry name" value="MetI-like"/>
</dbReference>
<comment type="similarity">
    <text evidence="7">Belongs to the binding-protein-dependent transport system permease family.</text>
</comment>
<evidence type="ECO:0000313" key="10">
    <source>
        <dbReference type="EMBL" id="RCG32930.1"/>
    </source>
</evidence>
<keyword evidence="5 7" id="KW-1133">Transmembrane helix</keyword>
<feature type="transmembrane region" description="Helical" evidence="7">
    <location>
        <begin position="311"/>
        <end position="332"/>
    </location>
</feature>
<feature type="domain" description="ABC transmembrane type-1" evidence="9">
    <location>
        <begin position="130"/>
        <end position="332"/>
    </location>
</feature>
<dbReference type="InterPro" id="IPR035906">
    <property type="entry name" value="MetI-like_sf"/>
</dbReference>
<dbReference type="OrthoDB" id="9812701at2"/>
<dbReference type="SUPFAM" id="SSF161098">
    <property type="entry name" value="MetI-like"/>
    <property type="match status" value="1"/>
</dbReference>
<gene>
    <name evidence="10" type="ORF">DQ384_00260</name>
</gene>
<dbReference type="Pfam" id="PF12911">
    <property type="entry name" value="OppC_N"/>
    <property type="match status" value="1"/>
</dbReference>
<dbReference type="PROSITE" id="PS50928">
    <property type="entry name" value="ABC_TM1"/>
    <property type="match status" value="1"/>
</dbReference>
<proteinExistence type="inferred from homology"/>
<dbReference type="GO" id="GO:0055085">
    <property type="term" value="P:transmembrane transport"/>
    <property type="evidence" value="ECO:0007669"/>
    <property type="project" value="InterPro"/>
</dbReference>
<dbReference type="Pfam" id="PF00528">
    <property type="entry name" value="BPD_transp_1"/>
    <property type="match status" value="1"/>
</dbReference>
<dbReference type="EMBL" id="QOIL01000001">
    <property type="protein sequence ID" value="RCG32930.1"/>
    <property type="molecule type" value="Genomic_DNA"/>
</dbReference>